<dbReference type="InterPro" id="IPR003594">
    <property type="entry name" value="HATPase_dom"/>
</dbReference>
<organism evidence="3 4">
    <name type="scientific">Keratinibaculum paraultunense</name>
    <dbReference type="NCBI Taxonomy" id="1278232"/>
    <lineage>
        <taxon>Bacteria</taxon>
        <taxon>Bacillati</taxon>
        <taxon>Bacillota</taxon>
        <taxon>Tissierellia</taxon>
        <taxon>Tissierellales</taxon>
        <taxon>Tepidimicrobiaceae</taxon>
        <taxon>Keratinibaculum</taxon>
    </lineage>
</organism>
<dbReference type="RefSeq" id="WP_132028720.1">
    <property type="nucleotide sequence ID" value="NZ_CP068564.1"/>
</dbReference>
<comment type="caution">
    <text evidence="3">The sequence shown here is derived from an EMBL/GenBank/DDBJ whole genome shotgun (WGS) entry which is preliminary data.</text>
</comment>
<dbReference type="InterPro" id="IPR036890">
    <property type="entry name" value="HATPase_C_sf"/>
</dbReference>
<dbReference type="SUPFAM" id="SSF55874">
    <property type="entry name" value="ATPase domain of HSP90 chaperone/DNA topoisomerase II/histidine kinase"/>
    <property type="match status" value="1"/>
</dbReference>
<dbReference type="EMBL" id="SMAE01000010">
    <property type="protein sequence ID" value="TCS87647.1"/>
    <property type="molecule type" value="Genomic_DNA"/>
</dbReference>
<feature type="domain" description="Histidine kinase/HSP90-like ATPase" evidence="2">
    <location>
        <begin position="192"/>
        <end position="263"/>
    </location>
</feature>
<reference evidence="3 4" key="1">
    <citation type="submission" date="2019-03" db="EMBL/GenBank/DDBJ databases">
        <title>Genomic Encyclopedia of Type Strains, Phase IV (KMG-IV): sequencing the most valuable type-strain genomes for metagenomic binning, comparative biology and taxonomic classification.</title>
        <authorList>
            <person name="Goeker M."/>
        </authorList>
    </citation>
    <scope>NUCLEOTIDE SEQUENCE [LARGE SCALE GENOMIC DNA]</scope>
    <source>
        <strain evidence="3 4">DSM 26752</strain>
    </source>
</reference>
<dbReference type="AlphaFoldDB" id="A0A4R3KUW5"/>
<accession>A0A4R3KUW5</accession>
<keyword evidence="1" id="KW-0472">Membrane</keyword>
<proteinExistence type="predicted"/>
<evidence type="ECO:0000313" key="3">
    <source>
        <dbReference type="EMBL" id="TCS87647.1"/>
    </source>
</evidence>
<feature type="transmembrane region" description="Helical" evidence="1">
    <location>
        <begin position="37"/>
        <end position="56"/>
    </location>
</feature>
<keyword evidence="3" id="KW-0808">Transferase</keyword>
<sequence length="276" mass="32681">MKLIELIILGIFDITEYMMLSNKLVKAKKVQNSKAFKGLMLNLFILLVSILMHWYIDIEGILKNIIVMATFSLGAIYVNFIMLRDSLKNEYEIKQLQIYEDYIPRIDELINEIRVKQHEFDNHIQVLNMIAVTSTDYEDIVNFRENYIKEIEVNRDLEDLIKLDNKILVGFLYSKVKKAKELGIDFWIDIRDYGFKLKKEKDMNVIEIKNKHPYLSVESINKIFNKGYFTKSSSKRGYGLYNIKEIIKKHNGNIEVFNEKIEGENYLVFRILFGTY</sequence>
<keyword evidence="1" id="KW-1133">Transmembrane helix</keyword>
<evidence type="ECO:0000313" key="4">
    <source>
        <dbReference type="Proteomes" id="UP000294567"/>
    </source>
</evidence>
<dbReference type="Pfam" id="PF02518">
    <property type="entry name" value="HATPase_c"/>
    <property type="match status" value="1"/>
</dbReference>
<keyword evidence="1" id="KW-0812">Transmembrane</keyword>
<evidence type="ECO:0000259" key="2">
    <source>
        <dbReference type="Pfam" id="PF02518"/>
    </source>
</evidence>
<gene>
    <name evidence="3" type="ORF">EDD65_11082</name>
</gene>
<dbReference type="Gene3D" id="3.30.565.10">
    <property type="entry name" value="Histidine kinase-like ATPase, C-terminal domain"/>
    <property type="match status" value="1"/>
</dbReference>
<evidence type="ECO:0000256" key="1">
    <source>
        <dbReference type="SAM" id="Phobius"/>
    </source>
</evidence>
<keyword evidence="3" id="KW-0418">Kinase</keyword>
<dbReference type="Proteomes" id="UP000294567">
    <property type="component" value="Unassembled WGS sequence"/>
</dbReference>
<protein>
    <submittedName>
        <fullName evidence="3">Histidine kinase/DNA gyrase B/HSP90-like ATPase</fullName>
    </submittedName>
</protein>
<dbReference type="OrthoDB" id="1634477at2"/>
<keyword evidence="4" id="KW-1185">Reference proteome</keyword>
<name>A0A4R3KUW5_9FIRM</name>
<dbReference type="GO" id="GO:0016301">
    <property type="term" value="F:kinase activity"/>
    <property type="evidence" value="ECO:0007669"/>
    <property type="project" value="UniProtKB-KW"/>
</dbReference>
<feature type="transmembrane region" description="Helical" evidence="1">
    <location>
        <begin position="62"/>
        <end position="83"/>
    </location>
</feature>